<gene>
    <name evidence="2" type="ORF">Naga_100116g6</name>
</gene>
<feature type="region of interest" description="Disordered" evidence="1">
    <location>
        <begin position="1"/>
        <end position="20"/>
    </location>
</feature>
<dbReference type="EMBL" id="AZIL01001070">
    <property type="protein sequence ID" value="EWM24891.1"/>
    <property type="molecule type" value="Genomic_DNA"/>
</dbReference>
<evidence type="ECO:0000313" key="3">
    <source>
        <dbReference type="Proteomes" id="UP000019335"/>
    </source>
</evidence>
<reference evidence="2 3" key="1">
    <citation type="journal article" date="2014" name="Mol. Plant">
        <title>Chromosome Scale Genome Assembly and Transcriptome Profiling of Nannochloropsis gaditana in Nitrogen Depletion.</title>
        <authorList>
            <person name="Corteggiani Carpinelli E."/>
            <person name="Telatin A."/>
            <person name="Vitulo N."/>
            <person name="Forcato C."/>
            <person name="D'Angelo M."/>
            <person name="Schiavon R."/>
            <person name="Vezzi A."/>
            <person name="Giacometti G.M."/>
            <person name="Morosinotto T."/>
            <person name="Valle G."/>
        </authorList>
    </citation>
    <scope>NUCLEOTIDE SEQUENCE [LARGE SCALE GENOMIC DNA]</scope>
    <source>
        <strain evidence="2 3">B-31</strain>
    </source>
</reference>
<organism evidence="2 3">
    <name type="scientific">Nannochloropsis gaditana</name>
    <dbReference type="NCBI Taxonomy" id="72520"/>
    <lineage>
        <taxon>Eukaryota</taxon>
        <taxon>Sar</taxon>
        <taxon>Stramenopiles</taxon>
        <taxon>Ochrophyta</taxon>
        <taxon>Eustigmatophyceae</taxon>
        <taxon>Eustigmatales</taxon>
        <taxon>Monodopsidaceae</taxon>
        <taxon>Nannochloropsis</taxon>
    </lineage>
</organism>
<sequence>MDTYADRHTTIDMIKGQRERDQKVSPLLQAVRYGGGVDAHARARQTSRFEGRDGDGKDLAAGIGWKPLAREEGILDPTHEGDGDIADLSFLVRDGIELRGLVNS</sequence>
<protein>
    <submittedName>
        <fullName evidence="2">Uncharacterized protein</fullName>
    </submittedName>
</protein>
<keyword evidence="3" id="KW-1185">Reference proteome</keyword>
<proteinExistence type="predicted"/>
<name>W7TWB3_9STRA</name>
<evidence type="ECO:0000256" key="1">
    <source>
        <dbReference type="SAM" id="MobiDB-lite"/>
    </source>
</evidence>
<dbReference type="AlphaFoldDB" id="W7TWB3"/>
<evidence type="ECO:0000313" key="2">
    <source>
        <dbReference type="EMBL" id="EWM24891.1"/>
    </source>
</evidence>
<comment type="caution">
    <text evidence="2">The sequence shown here is derived from an EMBL/GenBank/DDBJ whole genome shotgun (WGS) entry which is preliminary data.</text>
</comment>
<accession>W7TWB3</accession>
<dbReference type="Proteomes" id="UP000019335">
    <property type="component" value="Chromosome 12"/>
</dbReference>